<reference evidence="1 2" key="1">
    <citation type="journal article" date="2013" name="PLoS ONE">
        <title>Genomic and secretomic analyses reveal unique features of the lignocellulolytic enzyme system of Penicillium decumbens.</title>
        <authorList>
            <person name="Liu G."/>
            <person name="Zhang L."/>
            <person name="Wei X."/>
            <person name="Zou G."/>
            <person name="Qin Y."/>
            <person name="Ma L."/>
            <person name="Li J."/>
            <person name="Zheng H."/>
            <person name="Wang S."/>
            <person name="Wang C."/>
            <person name="Xun L."/>
            <person name="Zhao G.-P."/>
            <person name="Zhou Z."/>
            <person name="Qu Y."/>
        </authorList>
    </citation>
    <scope>NUCLEOTIDE SEQUENCE [LARGE SCALE GENOMIC DNA]</scope>
    <source>
        <strain evidence="2">114-2 / CGMCC 5302</strain>
    </source>
</reference>
<organism evidence="1 2">
    <name type="scientific">Penicillium oxalicum (strain 114-2 / CGMCC 5302)</name>
    <name type="common">Penicillium decumbens</name>
    <dbReference type="NCBI Taxonomy" id="933388"/>
    <lineage>
        <taxon>Eukaryota</taxon>
        <taxon>Fungi</taxon>
        <taxon>Dikarya</taxon>
        <taxon>Ascomycota</taxon>
        <taxon>Pezizomycotina</taxon>
        <taxon>Eurotiomycetes</taxon>
        <taxon>Eurotiomycetidae</taxon>
        <taxon>Eurotiales</taxon>
        <taxon>Aspergillaceae</taxon>
        <taxon>Penicillium</taxon>
    </lineage>
</organism>
<dbReference type="Proteomes" id="UP000019376">
    <property type="component" value="Unassembled WGS sequence"/>
</dbReference>
<evidence type="ECO:0000313" key="1">
    <source>
        <dbReference type="EMBL" id="EPS32271.1"/>
    </source>
</evidence>
<accession>S7ZU35</accession>
<sequence length="114" mass="12754">MVAPNDGPYGEDKIQHDTTIHRLGTGSFFSAFFTERTSSTNILPPLFFSFHHLSCPRKWCFSIRVSHLRAGPMPFQARKGAGDGSEEAWLLCLSTEGENDLTVFTPRERLPLGL</sequence>
<gene>
    <name evidence="1" type="ORF">PDE_07231</name>
</gene>
<protein>
    <submittedName>
        <fullName evidence="1">Uncharacterized protein</fullName>
    </submittedName>
</protein>
<evidence type="ECO:0000313" key="2">
    <source>
        <dbReference type="Proteomes" id="UP000019376"/>
    </source>
</evidence>
<dbReference type="HOGENOM" id="CLU_2121892_0_0_1"/>
<dbReference type="EMBL" id="KB644414">
    <property type="protein sequence ID" value="EPS32271.1"/>
    <property type="molecule type" value="Genomic_DNA"/>
</dbReference>
<dbReference type="AlphaFoldDB" id="S7ZU35"/>
<name>S7ZU35_PENO1</name>
<proteinExistence type="predicted"/>
<keyword evidence="2" id="KW-1185">Reference proteome</keyword>